<proteinExistence type="predicted"/>
<dbReference type="SUPFAM" id="SSF75304">
    <property type="entry name" value="Amidase signature (AS) enzymes"/>
    <property type="match status" value="1"/>
</dbReference>
<keyword evidence="2" id="KW-0378">Hydrolase</keyword>
<evidence type="ECO:0000259" key="1">
    <source>
        <dbReference type="Pfam" id="PF01425"/>
    </source>
</evidence>
<dbReference type="NCBIfam" id="NF005450">
    <property type="entry name" value="PRK07042.1"/>
    <property type="match status" value="1"/>
</dbReference>
<dbReference type="InterPro" id="IPR036928">
    <property type="entry name" value="AS_sf"/>
</dbReference>
<dbReference type="InterPro" id="IPR000120">
    <property type="entry name" value="Amidase"/>
</dbReference>
<protein>
    <submittedName>
        <fullName evidence="2">Amidase</fullName>
        <ecNumber evidence="2">3.5.1.4</ecNumber>
    </submittedName>
</protein>
<organism evidence="2">
    <name type="scientific">Acidicaldus sp</name>
    <dbReference type="NCBI Taxonomy" id="1872105"/>
    <lineage>
        <taxon>Bacteria</taxon>
        <taxon>Pseudomonadati</taxon>
        <taxon>Pseudomonadota</taxon>
        <taxon>Alphaproteobacteria</taxon>
        <taxon>Acetobacterales</taxon>
        <taxon>Acetobacteraceae</taxon>
        <taxon>Acidicaldus</taxon>
    </lineage>
</organism>
<name>A0A8J4HA45_9PROT</name>
<dbReference type="Pfam" id="PF01425">
    <property type="entry name" value="Amidase"/>
    <property type="match status" value="1"/>
</dbReference>
<accession>A0A8J4HA45</accession>
<sequence length="461" mass="48582">MTELADTTAVDLAAGFARKEFSPSEVIEAVIARIAAREPELHALYAYDPEGARVQARAATARWQKGEALGPLDGVPVSIKENLATKGVPMPLGTAASELTPQPVDAPPAARLREAGAVIFAKTTMPDYGMLSSGLSSFHPLTRNPWNLARNPGGSSAGAAAAAAAGYGPLHIGTDIGGSVRLPAGWCGLVGLKPSLGRVPIDPPYIGRAAGPLTRTVADTAVMMAVISRPDWRDHMSLPPADIPWQALGCEVRGLRIGLLGEAGVGFAPEPEIAAAIEAAARAFAHAGAIIEEMPPFLTAEMLAGLDTFWRVRAWADISALPAPRRAKVLPFIHAWAEGGARASGLEVYRGVSQIMAIRAAAARAFRDIDFALSPTAPIPAFAAELPAPTNDPARPFEHIAFTVGFNMSEQPAVSINAGYTREGLPIGMQIIGRRFDDIGVLRLAAKWEEMRPAQHPWPIG</sequence>
<dbReference type="AlphaFoldDB" id="A0A8J4HA45"/>
<comment type="caution">
    <text evidence="2">The sequence shown here is derived from an EMBL/GenBank/DDBJ whole genome shotgun (WGS) entry which is preliminary data.</text>
</comment>
<dbReference type="Gene3D" id="3.90.1300.10">
    <property type="entry name" value="Amidase signature (AS) domain"/>
    <property type="match status" value="1"/>
</dbReference>
<dbReference type="GO" id="GO:0004040">
    <property type="term" value="F:amidase activity"/>
    <property type="evidence" value="ECO:0007669"/>
    <property type="project" value="UniProtKB-EC"/>
</dbReference>
<dbReference type="EMBL" id="DTQM01000050">
    <property type="protein sequence ID" value="HGC42060.1"/>
    <property type="molecule type" value="Genomic_DNA"/>
</dbReference>
<dbReference type="EC" id="3.5.1.4" evidence="2"/>
<dbReference type="PANTHER" id="PTHR11895">
    <property type="entry name" value="TRANSAMIDASE"/>
    <property type="match status" value="1"/>
</dbReference>
<evidence type="ECO:0000313" key="2">
    <source>
        <dbReference type="EMBL" id="HGC42060.1"/>
    </source>
</evidence>
<dbReference type="PANTHER" id="PTHR11895:SF173">
    <property type="entry name" value="GLUTAMYL-TRNA AMIDOTRANSFERASE SUBUNIT A"/>
    <property type="match status" value="1"/>
</dbReference>
<dbReference type="InterPro" id="IPR023631">
    <property type="entry name" value="Amidase_dom"/>
</dbReference>
<gene>
    <name evidence="2" type="ORF">ENY07_02395</name>
</gene>
<feature type="domain" description="Amidase" evidence="1">
    <location>
        <begin position="25"/>
        <end position="441"/>
    </location>
</feature>
<reference evidence="2" key="1">
    <citation type="journal article" date="2020" name="mSystems">
        <title>Genome- and Community-Level Interaction Insights into Carbon Utilization and Element Cycling Functions of Hydrothermarchaeota in Hydrothermal Sediment.</title>
        <authorList>
            <person name="Zhou Z."/>
            <person name="Liu Y."/>
            <person name="Xu W."/>
            <person name="Pan J."/>
            <person name="Luo Z.H."/>
            <person name="Li M."/>
        </authorList>
    </citation>
    <scope>NUCLEOTIDE SEQUENCE</scope>
    <source>
        <strain evidence="2">SpSt-997</strain>
    </source>
</reference>